<dbReference type="InterPro" id="IPR050270">
    <property type="entry name" value="DegV_domain_contain"/>
</dbReference>
<dbReference type="Gene3D" id="3.30.1180.10">
    <property type="match status" value="1"/>
</dbReference>
<protein>
    <submittedName>
        <fullName evidence="2">DegV family protein</fullName>
    </submittedName>
</protein>
<gene>
    <name evidence="2" type="ORF">IAB28_08925</name>
</gene>
<dbReference type="PANTHER" id="PTHR33434">
    <property type="entry name" value="DEGV DOMAIN-CONTAINING PROTEIN DR_1986-RELATED"/>
    <property type="match status" value="1"/>
</dbReference>
<dbReference type="EMBL" id="DVGC01000050">
    <property type="protein sequence ID" value="HIR06070.1"/>
    <property type="molecule type" value="Genomic_DNA"/>
</dbReference>
<name>A0A9D1A6V7_9FIRM</name>
<evidence type="ECO:0000256" key="1">
    <source>
        <dbReference type="ARBA" id="ARBA00023121"/>
    </source>
</evidence>
<dbReference type="PROSITE" id="PS51482">
    <property type="entry name" value="DEGV"/>
    <property type="match status" value="1"/>
</dbReference>
<evidence type="ECO:0000313" key="3">
    <source>
        <dbReference type="Proteomes" id="UP000824250"/>
    </source>
</evidence>
<dbReference type="NCBIfam" id="TIGR00762">
    <property type="entry name" value="DegV"/>
    <property type="match status" value="1"/>
</dbReference>
<reference evidence="2" key="2">
    <citation type="journal article" date="2021" name="PeerJ">
        <title>Extensive microbial diversity within the chicken gut microbiome revealed by metagenomics and culture.</title>
        <authorList>
            <person name="Gilroy R."/>
            <person name="Ravi A."/>
            <person name="Getino M."/>
            <person name="Pursley I."/>
            <person name="Horton D.L."/>
            <person name="Alikhan N.F."/>
            <person name="Baker D."/>
            <person name="Gharbi K."/>
            <person name="Hall N."/>
            <person name="Watson M."/>
            <person name="Adriaenssens E.M."/>
            <person name="Foster-Nyarko E."/>
            <person name="Jarju S."/>
            <person name="Secka A."/>
            <person name="Antonio M."/>
            <person name="Oren A."/>
            <person name="Chaudhuri R.R."/>
            <person name="La Ragione R."/>
            <person name="Hildebrand F."/>
            <person name="Pallen M.J."/>
        </authorList>
    </citation>
    <scope>NUCLEOTIDE SEQUENCE</scope>
    <source>
        <strain evidence="2">CHK180-2868</strain>
    </source>
</reference>
<dbReference type="GO" id="GO:0008289">
    <property type="term" value="F:lipid binding"/>
    <property type="evidence" value="ECO:0007669"/>
    <property type="project" value="UniProtKB-KW"/>
</dbReference>
<proteinExistence type="predicted"/>
<evidence type="ECO:0000313" key="2">
    <source>
        <dbReference type="EMBL" id="HIR06070.1"/>
    </source>
</evidence>
<organism evidence="2 3">
    <name type="scientific">Candidatus Copromonas faecavium</name>
    <name type="common">nom. illeg.</name>
    <dbReference type="NCBI Taxonomy" id="2840740"/>
    <lineage>
        <taxon>Bacteria</taxon>
        <taxon>Bacillati</taxon>
        <taxon>Bacillota</taxon>
        <taxon>Clostridia</taxon>
        <taxon>Lachnospirales</taxon>
        <taxon>Lachnospiraceae</taxon>
        <taxon>Candidatus Copromonas (nom. illeg.)</taxon>
    </lineage>
</organism>
<dbReference type="Pfam" id="PF02645">
    <property type="entry name" value="DegV"/>
    <property type="match status" value="1"/>
</dbReference>
<dbReference type="InterPro" id="IPR003797">
    <property type="entry name" value="DegV"/>
</dbReference>
<comment type="caution">
    <text evidence="2">The sequence shown here is derived from an EMBL/GenBank/DDBJ whole genome shotgun (WGS) entry which is preliminary data.</text>
</comment>
<dbReference type="PANTHER" id="PTHR33434:SF2">
    <property type="entry name" value="FATTY ACID-BINDING PROTEIN TM_1468"/>
    <property type="match status" value="1"/>
</dbReference>
<keyword evidence="1" id="KW-0446">Lipid-binding</keyword>
<dbReference type="SUPFAM" id="SSF82549">
    <property type="entry name" value="DAK1/DegV-like"/>
    <property type="match status" value="1"/>
</dbReference>
<dbReference type="AlphaFoldDB" id="A0A9D1A6V7"/>
<sequence>MKRTGLVADSHSGIEQREADRLGVRILPMPFYVDGACCYEGVTLSREEFFKRLSAGAMVTTSQPSPAEVLKCWDQALEEYEEILYMPISSGLSGACATAQALAAEEPYAGRVFVVDHGQVATPLHQMLLDALNMIERGYSAGKIREILEKGRERMVIFIAVQTLEYLKRGGRITPAAAAFGTALQIKPVLKLEVGKLDSYKKCHGYMRARRAAIDAMKQAVDTRFKAACEANALRLFAASSGTPAETEDWIREIGEAFPGMELMCDPLSMGISCHTGPGALGIGCSVDPEFQEE</sequence>
<accession>A0A9D1A6V7</accession>
<reference evidence="2" key="1">
    <citation type="submission" date="2020-10" db="EMBL/GenBank/DDBJ databases">
        <authorList>
            <person name="Gilroy R."/>
        </authorList>
    </citation>
    <scope>NUCLEOTIDE SEQUENCE</scope>
    <source>
        <strain evidence="2">CHK180-2868</strain>
    </source>
</reference>
<dbReference type="Proteomes" id="UP000824250">
    <property type="component" value="Unassembled WGS sequence"/>
</dbReference>
<dbReference type="InterPro" id="IPR043168">
    <property type="entry name" value="DegV_C"/>
</dbReference>
<dbReference type="Gene3D" id="3.40.50.10170">
    <property type="match status" value="1"/>
</dbReference>